<protein>
    <submittedName>
        <fullName evidence="1">Uncharacterized protein</fullName>
    </submittedName>
</protein>
<evidence type="ECO:0000313" key="2">
    <source>
        <dbReference type="Proteomes" id="UP001420932"/>
    </source>
</evidence>
<dbReference type="Proteomes" id="UP001420932">
    <property type="component" value="Unassembled WGS sequence"/>
</dbReference>
<dbReference type="EMBL" id="JBBNAF010000003">
    <property type="protein sequence ID" value="KAK9160939.1"/>
    <property type="molecule type" value="Genomic_DNA"/>
</dbReference>
<name>A0AAP0KZY6_9MAGN</name>
<gene>
    <name evidence="1" type="ORF">Syun_007280</name>
</gene>
<evidence type="ECO:0000313" key="1">
    <source>
        <dbReference type="EMBL" id="KAK9160939.1"/>
    </source>
</evidence>
<organism evidence="1 2">
    <name type="scientific">Stephania yunnanensis</name>
    <dbReference type="NCBI Taxonomy" id="152371"/>
    <lineage>
        <taxon>Eukaryota</taxon>
        <taxon>Viridiplantae</taxon>
        <taxon>Streptophyta</taxon>
        <taxon>Embryophyta</taxon>
        <taxon>Tracheophyta</taxon>
        <taxon>Spermatophyta</taxon>
        <taxon>Magnoliopsida</taxon>
        <taxon>Ranunculales</taxon>
        <taxon>Menispermaceae</taxon>
        <taxon>Menispermoideae</taxon>
        <taxon>Cissampelideae</taxon>
        <taxon>Stephania</taxon>
    </lineage>
</organism>
<dbReference type="AlphaFoldDB" id="A0AAP0KZY6"/>
<proteinExistence type="predicted"/>
<accession>A0AAP0KZY6</accession>
<comment type="caution">
    <text evidence="1">The sequence shown here is derived from an EMBL/GenBank/DDBJ whole genome shotgun (WGS) entry which is preliminary data.</text>
</comment>
<reference evidence="1 2" key="1">
    <citation type="submission" date="2024-01" db="EMBL/GenBank/DDBJ databases">
        <title>Genome assemblies of Stephania.</title>
        <authorList>
            <person name="Yang L."/>
        </authorList>
    </citation>
    <scope>NUCLEOTIDE SEQUENCE [LARGE SCALE GENOMIC DNA]</scope>
    <source>
        <strain evidence="1">YNDBR</strain>
        <tissue evidence="1">Leaf</tissue>
    </source>
</reference>
<sequence length="64" mass="7501">MLTLLLIMVSTSSIDFPVSVPMFHVPKRIFFSPLYLFFFSISILSKRSSVRIYDFVFVFVFVLN</sequence>
<keyword evidence="2" id="KW-1185">Reference proteome</keyword>